<dbReference type="InterPro" id="IPR017853">
    <property type="entry name" value="GH"/>
</dbReference>
<organism evidence="7 8">
    <name type="scientific">Phaeovulum veldkampii DSM 11550</name>
    <dbReference type="NCBI Taxonomy" id="1185920"/>
    <lineage>
        <taxon>Bacteria</taxon>
        <taxon>Pseudomonadati</taxon>
        <taxon>Pseudomonadota</taxon>
        <taxon>Alphaproteobacteria</taxon>
        <taxon>Rhodobacterales</taxon>
        <taxon>Paracoccaceae</taxon>
        <taxon>Phaeovulum</taxon>
    </lineage>
</organism>
<sequence>MAEAGINLNLAPVVDLALEPRNPVITRLGRAFGRDPDTVLRHAEMIIRAHRSADVKTCLKHFPGHGSALHDSHDSPVDLRATWKAVEIVPFQRLVDAGLADALMLAHVIHPYLSDSAETPVSLSRAAGEIVREVMGFRGPLISDGMQMSAITARFSETEAAMLALNAGNDLLIYANQRGSESIDTAPRVAAALARALAEGRVLAEDLHDRISRVTALRARLF</sequence>
<dbReference type="AlphaFoldDB" id="A0A2T4J544"/>
<dbReference type="GO" id="GO:0004563">
    <property type="term" value="F:beta-N-acetylhexosaminidase activity"/>
    <property type="evidence" value="ECO:0007669"/>
    <property type="project" value="UniProtKB-EC"/>
</dbReference>
<dbReference type="GO" id="GO:0009254">
    <property type="term" value="P:peptidoglycan turnover"/>
    <property type="evidence" value="ECO:0007669"/>
    <property type="project" value="TreeGrafter"/>
</dbReference>
<evidence type="ECO:0000256" key="4">
    <source>
        <dbReference type="ARBA" id="ARBA00022801"/>
    </source>
</evidence>
<dbReference type="Pfam" id="PF00933">
    <property type="entry name" value="Glyco_hydro_3"/>
    <property type="match status" value="1"/>
</dbReference>
<name>A0A2T4J544_9RHOB</name>
<keyword evidence="4" id="KW-0378">Hydrolase</keyword>
<dbReference type="PANTHER" id="PTHR30480">
    <property type="entry name" value="BETA-HEXOSAMINIDASE-RELATED"/>
    <property type="match status" value="1"/>
</dbReference>
<proteinExistence type="inferred from homology"/>
<gene>
    <name evidence="7" type="ORF">C5F46_15975</name>
</gene>
<dbReference type="InterPro" id="IPR036962">
    <property type="entry name" value="Glyco_hydro_3_N_sf"/>
</dbReference>
<dbReference type="InterPro" id="IPR050226">
    <property type="entry name" value="NagZ_Beta-hexosaminidase"/>
</dbReference>
<dbReference type="GO" id="GO:0005975">
    <property type="term" value="P:carbohydrate metabolic process"/>
    <property type="evidence" value="ECO:0007669"/>
    <property type="project" value="InterPro"/>
</dbReference>
<dbReference type="Gene3D" id="3.20.20.300">
    <property type="entry name" value="Glycoside hydrolase, family 3, N-terminal domain"/>
    <property type="match status" value="1"/>
</dbReference>
<evidence type="ECO:0000256" key="5">
    <source>
        <dbReference type="ARBA" id="ARBA00023295"/>
    </source>
</evidence>
<keyword evidence="8" id="KW-1185">Reference proteome</keyword>
<dbReference type="EMBL" id="PZKF01000097">
    <property type="protein sequence ID" value="PTE12987.1"/>
    <property type="molecule type" value="Genomic_DNA"/>
</dbReference>
<dbReference type="EC" id="3.2.1.52" evidence="3"/>
<comment type="similarity">
    <text evidence="2">Belongs to the glycosyl hydrolase 3 family.</text>
</comment>
<evidence type="ECO:0000256" key="2">
    <source>
        <dbReference type="ARBA" id="ARBA00005336"/>
    </source>
</evidence>
<protein>
    <recommendedName>
        <fullName evidence="3">beta-N-acetylhexosaminidase</fullName>
        <ecNumber evidence="3">3.2.1.52</ecNumber>
    </recommendedName>
</protein>
<dbReference type="Proteomes" id="UP000241899">
    <property type="component" value="Unassembled WGS sequence"/>
</dbReference>
<dbReference type="OrthoDB" id="9786661at2"/>
<accession>A0A2T4J544</accession>
<keyword evidence="5" id="KW-0326">Glycosidase</keyword>
<evidence type="ECO:0000256" key="1">
    <source>
        <dbReference type="ARBA" id="ARBA00001231"/>
    </source>
</evidence>
<evidence type="ECO:0000256" key="3">
    <source>
        <dbReference type="ARBA" id="ARBA00012663"/>
    </source>
</evidence>
<dbReference type="InterPro" id="IPR001764">
    <property type="entry name" value="Glyco_hydro_3_N"/>
</dbReference>
<reference evidence="7 8" key="1">
    <citation type="submission" date="2018-03" db="EMBL/GenBank/DDBJ databases">
        <title>Rhodobacter veldkampii.</title>
        <authorList>
            <person name="Meyer T.E."/>
            <person name="Miller S."/>
            <person name="Lodha T."/>
            <person name="Gandham S."/>
            <person name="Chintalapati S."/>
            <person name="Chintalapati V.R."/>
        </authorList>
    </citation>
    <scope>NUCLEOTIDE SEQUENCE [LARGE SCALE GENOMIC DNA]</scope>
    <source>
        <strain evidence="7 8">DSM 11550</strain>
    </source>
</reference>
<evidence type="ECO:0000313" key="7">
    <source>
        <dbReference type="EMBL" id="PTE12987.1"/>
    </source>
</evidence>
<comment type="caution">
    <text evidence="7">The sequence shown here is derived from an EMBL/GenBank/DDBJ whole genome shotgun (WGS) entry which is preliminary data.</text>
</comment>
<comment type="catalytic activity">
    <reaction evidence="1">
        <text>Hydrolysis of terminal non-reducing N-acetyl-D-hexosamine residues in N-acetyl-beta-D-hexosaminides.</text>
        <dbReference type="EC" id="3.2.1.52"/>
    </reaction>
</comment>
<evidence type="ECO:0000313" key="8">
    <source>
        <dbReference type="Proteomes" id="UP000241899"/>
    </source>
</evidence>
<evidence type="ECO:0000259" key="6">
    <source>
        <dbReference type="Pfam" id="PF00933"/>
    </source>
</evidence>
<dbReference type="SUPFAM" id="SSF51445">
    <property type="entry name" value="(Trans)glycosidases"/>
    <property type="match status" value="1"/>
</dbReference>
<dbReference type="PANTHER" id="PTHR30480:SF13">
    <property type="entry name" value="BETA-HEXOSAMINIDASE"/>
    <property type="match status" value="1"/>
</dbReference>
<feature type="domain" description="Glycoside hydrolase family 3 N-terminal" evidence="6">
    <location>
        <begin position="1"/>
        <end position="216"/>
    </location>
</feature>